<dbReference type="SUPFAM" id="SSF82171">
    <property type="entry name" value="DPP6 N-terminal domain-like"/>
    <property type="match status" value="2"/>
</dbReference>
<organism evidence="1 2">
    <name type="scientific">Magnetospirillum fulvum MGU-K5</name>
    <dbReference type="NCBI Taxonomy" id="1316936"/>
    <lineage>
        <taxon>Bacteria</taxon>
        <taxon>Pseudomonadati</taxon>
        <taxon>Pseudomonadota</taxon>
        <taxon>Alphaproteobacteria</taxon>
        <taxon>Rhodospirillales</taxon>
        <taxon>Rhodospirillaceae</taxon>
        <taxon>Magnetospirillum</taxon>
    </lineage>
</organism>
<dbReference type="PRINTS" id="PR00313">
    <property type="entry name" value="CABNDNGRPT"/>
</dbReference>
<dbReference type="STRING" id="1316936.K678_16835"/>
<gene>
    <name evidence="1" type="ORF">K678_16835</name>
</gene>
<name>S9S880_MAGFU</name>
<dbReference type="InterPro" id="IPR011049">
    <property type="entry name" value="Serralysin-like_metalloprot_C"/>
</dbReference>
<dbReference type="Gene3D" id="2.150.10.10">
    <property type="entry name" value="Serralysin-like metalloprotease, C-terminal"/>
    <property type="match status" value="1"/>
</dbReference>
<dbReference type="EMBL" id="AQPH01000113">
    <property type="protein sequence ID" value="EPY00293.1"/>
    <property type="molecule type" value="Genomic_DNA"/>
</dbReference>
<dbReference type="AlphaFoldDB" id="S9S880"/>
<dbReference type="Proteomes" id="UP000015350">
    <property type="component" value="Unassembled WGS sequence"/>
</dbReference>
<protein>
    <submittedName>
        <fullName evidence="1">Hemolysin-type calcium-binding region</fullName>
    </submittedName>
</protein>
<dbReference type="PATRIC" id="fig|1316936.3.peg.3339"/>
<comment type="caution">
    <text evidence="1">The sequence shown here is derived from an EMBL/GenBank/DDBJ whole genome shotgun (WGS) entry which is preliminary data.</text>
</comment>
<dbReference type="OrthoDB" id="7681731at2"/>
<evidence type="ECO:0000313" key="1">
    <source>
        <dbReference type="EMBL" id="EPY00293.1"/>
    </source>
</evidence>
<dbReference type="RefSeq" id="WP_021133643.1">
    <property type="nucleotide sequence ID" value="NZ_AQPH01000113.1"/>
</dbReference>
<accession>S9S880</accession>
<proteinExistence type="predicted"/>
<reference evidence="1 2" key="1">
    <citation type="submission" date="2013-04" db="EMBL/GenBank/DDBJ databases">
        <authorList>
            <person name="Kuznetsov B."/>
            <person name="Ivanovsky R."/>
        </authorList>
    </citation>
    <scope>NUCLEOTIDE SEQUENCE [LARGE SCALE GENOMIC DNA]</scope>
    <source>
        <strain evidence="1 2">MGU-K5</strain>
    </source>
</reference>
<sequence>MTSVVIRDSVDFGAIGDHIKDTLVQLFDPQDFSDFSNLLNDGGRTGVMSSTSITVISNADPLTKVVFGGSGMGLDLSSGRPKGSVSTITLYQAKDGSTTESVKTADVTLSSSQYVFSMYSAADSSLLSKVTLTGTGLPTSTNALSSLLGFDITSANGSAVTSSGTLSITGLSATDALGDTISFSSTTGFTIAVPSSVTGANAYVINLTGSFPLNLTAAQIKGLMNGTTDPLTLFTQTPTGLTITDSTTNTIVASVTGIPSGTTLGTLLKAVDNKSFGTLFSASDVIDASGSVNDISVNLATGFHGATASVGTLIGGSGNDTLVGTSISNETLIGGAGNDSIIAQNTNNTKLTTSKLWSDGGINGIDSAKTENSGRYLFFVSQDSRLISAATNGTVLSTITNDSGNGNIWNVYRYDTVSGKVVNISGTGTTNYVQSWDVSSDGATVGYIMDGKLYVATQSGSGYTSMLITQNQDTFSSYSGVAVSNASSGCDLYYVNQNQLYRYNTVSKASIALGDAINNGSINAIASSADDTKVAILTTVYDNGSNVTNLVVLNASTGAVLKTVSGVNTNILQGVSNDGQFVLTRDYGNSNDPIQGAIHLYNTTTGTDLLATESWSRRVTWSGAQMASDGTHVYLVFQSDGVGLVTDETRQLQTFRADYNISDASWTVSRISSSENGMSIGYQWVSAISDNGKYALMMGNNTYTDTSAVSIYDSTVAAPGTKATDTLIGGDGADILTGGAGTNVFVYAGINQGGDTITNFKSTDKIFLQSSVWGFTATPTVYDSKALGTTGVGNNKPFLYTDSNALHYVSASGTDTLLVTTTGTTVTSANITFSASATSYSTAVVNLDEAANNIATLSSATGVSTTFTGTGLPLNLRTLTGSTGSDTLSVSGTSLDLSGVAVTGIEILKTENTTGTTLKANQADLVTGGLISGNTGTDTLIAADTALNLTSTTLSSIEVLAAGNTGATTFTIDAADLNSLASVSGNNGVDTLIVTSSSIDLSGKTLSSVEVVKAGTTSATTFTLSDVTGVTSLVGTAGIDTVVAAGTSLDLTATTMSSIEVLKVGSSDDTTFTVDQADLAANGSVVGNAGTDTLVIKGTNINLTATTLSGIEVLKAGSSTATTFTVNQGDLAANGSVVGNADTDTLIINGNSLDLSTTTLSSIEILKAGSSAATIFTLDQTDLAASGSVIGSGGVDTLVAAGSTLDLSATTLSSVEIVKVGRVRQR</sequence>
<evidence type="ECO:0000313" key="2">
    <source>
        <dbReference type="Proteomes" id="UP000015350"/>
    </source>
</evidence>